<keyword evidence="7" id="KW-1185">Reference proteome</keyword>
<reference evidence="6 7" key="1">
    <citation type="submission" date="2021-06" db="EMBL/GenBank/DDBJ databases">
        <authorList>
            <person name="Palmer J.M."/>
        </authorList>
    </citation>
    <scope>NUCLEOTIDE SEQUENCE [LARGE SCALE GENOMIC DNA]</scope>
    <source>
        <strain evidence="6 7">AS_MEX2019</strain>
        <tissue evidence="6">Muscle</tissue>
    </source>
</reference>
<evidence type="ECO:0000256" key="3">
    <source>
        <dbReference type="ARBA" id="ARBA00022729"/>
    </source>
</evidence>
<dbReference type="SMART" id="SM00110">
    <property type="entry name" value="C1Q"/>
    <property type="match status" value="1"/>
</dbReference>
<evidence type="ECO:0000256" key="2">
    <source>
        <dbReference type="ARBA" id="ARBA00022525"/>
    </source>
</evidence>
<dbReference type="PANTHER" id="PTHR22923:SF102">
    <property type="entry name" value="CEREBELLIN 13-RELATED"/>
    <property type="match status" value="1"/>
</dbReference>
<feature type="chain" id="PRO_5045885634" description="C1q domain-containing protein" evidence="4">
    <location>
        <begin position="20"/>
        <end position="299"/>
    </location>
</feature>
<dbReference type="InterPro" id="IPR001073">
    <property type="entry name" value="C1q_dom"/>
</dbReference>
<feature type="domain" description="C1q" evidence="5">
    <location>
        <begin position="162"/>
        <end position="299"/>
    </location>
</feature>
<dbReference type="Pfam" id="PF00386">
    <property type="entry name" value="C1q"/>
    <property type="match status" value="1"/>
</dbReference>
<dbReference type="InterPro" id="IPR008983">
    <property type="entry name" value="Tumour_necrosis_fac-like_dom"/>
</dbReference>
<dbReference type="Proteomes" id="UP001469553">
    <property type="component" value="Unassembled WGS sequence"/>
</dbReference>
<name>A0ABV0YEX2_9TELE</name>
<dbReference type="Gene3D" id="2.60.120.40">
    <property type="match status" value="1"/>
</dbReference>
<feature type="signal peptide" evidence="4">
    <location>
        <begin position="1"/>
        <end position="19"/>
    </location>
</feature>
<organism evidence="6 7">
    <name type="scientific">Ameca splendens</name>
    <dbReference type="NCBI Taxonomy" id="208324"/>
    <lineage>
        <taxon>Eukaryota</taxon>
        <taxon>Metazoa</taxon>
        <taxon>Chordata</taxon>
        <taxon>Craniata</taxon>
        <taxon>Vertebrata</taxon>
        <taxon>Euteleostomi</taxon>
        <taxon>Actinopterygii</taxon>
        <taxon>Neopterygii</taxon>
        <taxon>Teleostei</taxon>
        <taxon>Neoteleostei</taxon>
        <taxon>Acanthomorphata</taxon>
        <taxon>Ovalentaria</taxon>
        <taxon>Atherinomorphae</taxon>
        <taxon>Cyprinodontiformes</taxon>
        <taxon>Goodeidae</taxon>
        <taxon>Ameca</taxon>
    </lineage>
</organism>
<evidence type="ECO:0000256" key="1">
    <source>
        <dbReference type="ARBA" id="ARBA00004613"/>
    </source>
</evidence>
<accession>A0ABV0YEX2</accession>
<comment type="subcellular location">
    <subcellularLocation>
        <location evidence="1">Secreted</location>
    </subcellularLocation>
</comment>
<gene>
    <name evidence="6" type="ORF">AMECASPLE_021349</name>
</gene>
<dbReference type="InterPro" id="IPR050822">
    <property type="entry name" value="Cerebellin_Synaptic_Org"/>
</dbReference>
<evidence type="ECO:0000313" key="6">
    <source>
        <dbReference type="EMBL" id="MEQ2292267.1"/>
    </source>
</evidence>
<sequence length="299" mass="33935">MRAFFTFIFILLLCNLYRAQKHSSNSFINGEDVSETQMSWSEESKEPEPQLDIWEELRNLRDLVAAQGAELRLLSAKLTASDSLVQNLKEEVTVMKIRLTTAESLIGEMQMEVEAQAAELTVTQQKLSFVQERLLVTIAQVEELQGQQEDQSLALQELQNTNNVSKVAFSASLLVTGEGNTLHVDFATLVFRNVYTNIGNHYSPITGYFTAPVRGVYYFRFTGHQTSDRYSLMLRLVKNEHPIILSGDRFCQDDREDSVSNGVVLYLEIRDVVAIQLGGEVWDDNYHRTTFSGFLLFGL</sequence>
<evidence type="ECO:0000259" key="5">
    <source>
        <dbReference type="PROSITE" id="PS50871"/>
    </source>
</evidence>
<keyword evidence="3 4" id="KW-0732">Signal</keyword>
<evidence type="ECO:0000256" key="4">
    <source>
        <dbReference type="SAM" id="SignalP"/>
    </source>
</evidence>
<protein>
    <recommendedName>
        <fullName evidence="5">C1q domain-containing protein</fullName>
    </recommendedName>
</protein>
<dbReference type="PANTHER" id="PTHR22923">
    <property type="entry name" value="CEREBELLIN-RELATED"/>
    <property type="match status" value="1"/>
</dbReference>
<proteinExistence type="predicted"/>
<dbReference type="SUPFAM" id="SSF49842">
    <property type="entry name" value="TNF-like"/>
    <property type="match status" value="1"/>
</dbReference>
<evidence type="ECO:0000313" key="7">
    <source>
        <dbReference type="Proteomes" id="UP001469553"/>
    </source>
</evidence>
<dbReference type="PRINTS" id="PR00007">
    <property type="entry name" value="COMPLEMNTC1Q"/>
</dbReference>
<dbReference type="PROSITE" id="PS50871">
    <property type="entry name" value="C1Q"/>
    <property type="match status" value="1"/>
</dbReference>
<comment type="caution">
    <text evidence="6">The sequence shown here is derived from an EMBL/GenBank/DDBJ whole genome shotgun (WGS) entry which is preliminary data.</text>
</comment>
<dbReference type="EMBL" id="JAHRIP010030050">
    <property type="protein sequence ID" value="MEQ2292267.1"/>
    <property type="molecule type" value="Genomic_DNA"/>
</dbReference>
<keyword evidence="2" id="KW-0964">Secreted</keyword>